<comment type="caution">
    <text evidence="2">The sequence shown here is derived from an EMBL/GenBank/DDBJ whole genome shotgun (WGS) entry which is preliminary data.</text>
</comment>
<proteinExistence type="predicted"/>
<dbReference type="EMBL" id="JAEPRD010000074">
    <property type="protein sequence ID" value="KAG2201186.1"/>
    <property type="molecule type" value="Genomic_DNA"/>
</dbReference>
<gene>
    <name evidence="2" type="ORF">INT47_012997</name>
</gene>
<dbReference type="Proteomes" id="UP000603453">
    <property type="component" value="Unassembled WGS sequence"/>
</dbReference>
<evidence type="ECO:0000313" key="3">
    <source>
        <dbReference type="Proteomes" id="UP000603453"/>
    </source>
</evidence>
<accession>A0A8H7UWG2</accession>
<keyword evidence="3" id="KW-1185">Reference proteome</keyword>
<feature type="domain" description="DUF2470" evidence="1">
    <location>
        <begin position="17"/>
        <end position="87"/>
    </location>
</feature>
<protein>
    <recommendedName>
        <fullName evidence="1">DUF2470 domain-containing protein</fullName>
    </recommendedName>
</protein>
<dbReference type="InterPro" id="IPR019595">
    <property type="entry name" value="DUF2470"/>
</dbReference>
<dbReference type="InterPro" id="IPR037119">
    <property type="entry name" value="Haem_oxidase_HugZ-like_sf"/>
</dbReference>
<dbReference type="Pfam" id="PF14934">
    <property type="entry name" value="TMEM254"/>
    <property type="match status" value="1"/>
</dbReference>
<organism evidence="2 3">
    <name type="scientific">Mucor saturninus</name>
    <dbReference type="NCBI Taxonomy" id="64648"/>
    <lineage>
        <taxon>Eukaryota</taxon>
        <taxon>Fungi</taxon>
        <taxon>Fungi incertae sedis</taxon>
        <taxon>Mucoromycota</taxon>
        <taxon>Mucoromycotina</taxon>
        <taxon>Mucoromycetes</taxon>
        <taxon>Mucorales</taxon>
        <taxon>Mucorineae</taxon>
        <taxon>Mucoraceae</taxon>
        <taxon>Mucor</taxon>
    </lineage>
</organism>
<dbReference type="Pfam" id="PF10615">
    <property type="entry name" value="DUF2470"/>
    <property type="match status" value="1"/>
</dbReference>
<dbReference type="OrthoDB" id="5553410at2759"/>
<dbReference type="InterPro" id="IPR028110">
    <property type="entry name" value="TMEM254"/>
</dbReference>
<name>A0A8H7UWG2_9FUNG</name>
<reference evidence="2" key="1">
    <citation type="submission" date="2020-12" db="EMBL/GenBank/DDBJ databases">
        <title>Metabolic potential, ecology and presence of endohyphal bacteria is reflected in genomic diversity of Mucoromycotina.</title>
        <authorList>
            <person name="Muszewska A."/>
            <person name="Okrasinska A."/>
            <person name="Steczkiewicz K."/>
            <person name="Drgas O."/>
            <person name="Orlowska M."/>
            <person name="Perlinska-Lenart U."/>
            <person name="Aleksandrzak-Piekarczyk T."/>
            <person name="Szatraj K."/>
            <person name="Zielenkiewicz U."/>
            <person name="Pilsyk S."/>
            <person name="Malc E."/>
            <person name="Mieczkowski P."/>
            <person name="Kruszewska J.S."/>
            <person name="Biernat P."/>
            <person name="Pawlowska J."/>
        </authorList>
    </citation>
    <scope>NUCLEOTIDE SEQUENCE</scope>
    <source>
        <strain evidence="2">WA0000017839</strain>
    </source>
</reference>
<dbReference type="AlphaFoldDB" id="A0A8H7UWG2"/>
<dbReference type="Gene3D" id="3.20.180.10">
    <property type="entry name" value="PNP-oxidase-like"/>
    <property type="match status" value="1"/>
</dbReference>
<evidence type="ECO:0000259" key="1">
    <source>
        <dbReference type="Pfam" id="PF10615"/>
    </source>
</evidence>
<sequence>MASLPDPLATASGPVSAYMSGHDSANLAYVKHFAKKTDAVRATFKSLNSKGFSVAYTLADGTEHEAFIEYNAPVTKREDLRPVLEDMAKEAEAALGMPSSMNGPPPFKSLTKAAEIEDAQKAEIEHIQDDKDAEASAAIADAAIGDIFGTRPTVERDAFYPADRFWQTSIAIGLSSIALLGYASDAFLQRLFPSFVVTFRNYLTPELIRSVFNWAAVVHLMEGSVALAICLKRNWYSPINVLKWTGSTTLYGAASMVKLMRHGRLVERASKKNN</sequence>
<evidence type="ECO:0000313" key="2">
    <source>
        <dbReference type="EMBL" id="KAG2201186.1"/>
    </source>
</evidence>